<dbReference type="SMART" id="SM00098">
    <property type="entry name" value="alkPPc"/>
    <property type="match status" value="1"/>
</dbReference>
<dbReference type="OrthoDB" id="9794455at2"/>
<organism evidence="6 7">
    <name type="scientific">Cognatishimia maritima</name>
    <dbReference type="NCBI Taxonomy" id="870908"/>
    <lineage>
        <taxon>Bacteria</taxon>
        <taxon>Pseudomonadati</taxon>
        <taxon>Pseudomonadota</taxon>
        <taxon>Alphaproteobacteria</taxon>
        <taxon>Rhodobacterales</taxon>
        <taxon>Paracoccaceae</taxon>
        <taxon>Cognatishimia</taxon>
    </lineage>
</organism>
<dbReference type="PANTHER" id="PTHR11596:SF5">
    <property type="entry name" value="ALKALINE PHOSPHATASE"/>
    <property type="match status" value="1"/>
</dbReference>
<comment type="similarity">
    <text evidence="4">Belongs to the alkaline phosphatase family.</text>
</comment>
<name>A0A1M5P2X3_9RHOB</name>
<dbReference type="Gene3D" id="3.40.720.10">
    <property type="entry name" value="Alkaline Phosphatase, subunit A"/>
    <property type="match status" value="1"/>
</dbReference>
<evidence type="ECO:0000256" key="5">
    <source>
        <dbReference type="SAM" id="SignalP"/>
    </source>
</evidence>
<feature type="chain" id="PRO_5009912801" evidence="5">
    <location>
        <begin position="21"/>
        <end position="496"/>
    </location>
</feature>
<feature type="binding site" evidence="3">
    <location>
        <position position="172"/>
    </location>
    <ligand>
        <name>Mg(2+)</name>
        <dbReference type="ChEBI" id="CHEBI:18420"/>
    </ligand>
</feature>
<keyword evidence="3" id="KW-0460">Magnesium</keyword>
<feature type="binding site" evidence="3">
    <location>
        <position position="326"/>
    </location>
    <ligand>
        <name>Zn(2+)</name>
        <dbReference type="ChEBI" id="CHEBI:29105"/>
        <label>2</label>
    </ligand>
</feature>
<dbReference type="STRING" id="870908.SAMN04488044_1697"/>
<evidence type="ECO:0000256" key="1">
    <source>
        <dbReference type="ARBA" id="ARBA00022553"/>
    </source>
</evidence>
<dbReference type="EMBL" id="FQWM01000002">
    <property type="protein sequence ID" value="SHG96065.1"/>
    <property type="molecule type" value="Genomic_DNA"/>
</dbReference>
<dbReference type="GO" id="GO:0004035">
    <property type="term" value="F:alkaline phosphatase activity"/>
    <property type="evidence" value="ECO:0007669"/>
    <property type="project" value="TreeGrafter"/>
</dbReference>
<dbReference type="InterPro" id="IPR001952">
    <property type="entry name" value="Alkaline_phosphatase"/>
</dbReference>
<dbReference type="GO" id="GO:0046872">
    <property type="term" value="F:metal ion binding"/>
    <property type="evidence" value="ECO:0007669"/>
    <property type="project" value="UniProtKB-KW"/>
</dbReference>
<sequence length="496" mass="52540">MKTKFTASAIALMAATAAGAEGHLPQATNAWYEAGQARLAAELAKEINTNRAKNVILLIADGNGVGTNYATRLFAGQQAGNFGDEHVLPHESFPNLALVKTYNVNAQTPDSAGTGTAMMSGVKTDAGVLGVNEAVNRSDCASIEGNLVSTMNEIMTEAGKSTGVVSTARLTHATPASGYAHSVDRNYEASLPEGCETQKDIATQLVDAMEAGIIDVALGGGRRNFIGKDITDEEGKTGKRAEGENLIDRAKSLGIQYAWNDETIAAATTDAPILGLFESSHMQYEADRSGEPSLAEMVEVAIKNLQGNENGFFLQVEAGRVDHANHAGNLARVVRDGIAFTDAVAMADKLTNDEDTLIIVTADHEHAIAFSGYAGRGADITGLCMGISNTTTEHTGEPCLAKDGKPYTIATYLNGAGSILREDMNWAGVRPDLTQEEATDLDYTQQALIPMSSETHSGEDVAVYAKGPWAHLFDGTIEQNYVFHVMKHAAEVNVSN</sequence>
<feature type="binding site" evidence="3">
    <location>
        <position position="456"/>
    </location>
    <ligand>
        <name>Zn(2+)</name>
        <dbReference type="ChEBI" id="CHEBI:29105"/>
        <label>2</label>
    </ligand>
</feature>
<dbReference type="SUPFAM" id="SSF53649">
    <property type="entry name" value="Alkaline phosphatase-like"/>
    <property type="match status" value="1"/>
</dbReference>
<feature type="binding site" evidence="3">
    <location>
        <position position="61"/>
    </location>
    <ligand>
        <name>Zn(2+)</name>
        <dbReference type="ChEBI" id="CHEBI:29105"/>
        <label>2</label>
    </ligand>
</feature>
<feature type="signal peptide" evidence="5">
    <location>
        <begin position="1"/>
        <end position="20"/>
    </location>
</feature>
<dbReference type="PRINTS" id="PR00113">
    <property type="entry name" value="ALKPHPHTASE"/>
</dbReference>
<reference evidence="7" key="1">
    <citation type="submission" date="2016-11" db="EMBL/GenBank/DDBJ databases">
        <authorList>
            <person name="Varghese N."/>
            <person name="Submissions S."/>
        </authorList>
    </citation>
    <scope>NUCLEOTIDE SEQUENCE [LARGE SCALE GENOMIC DNA]</scope>
    <source>
        <strain evidence="7">DSM 28223</strain>
    </source>
</reference>
<feature type="binding site" evidence="3">
    <location>
        <position position="363"/>
    </location>
    <ligand>
        <name>Zn(2+)</name>
        <dbReference type="ChEBI" id="CHEBI:29105"/>
        <label>2</label>
    </ligand>
</feature>
<feature type="binding site" evidence="3">
    <location>
        <position position="364"/>
    </location>
    <ligand>
        <name>Zn(2+)</name>
        <dbReference type="ChEBI" id="CHEBI:29105"/>
        <label>2</label>
    </ligand>
</feature>
<feature type="binding site" evidence="3">
    <location>
        <position position="317"/>
    </location>
    <ligand>
        <name>Mg(2+)</name>
        <dbReference type="ChEBI" id="CHEBI:18420"/>
    </ligand>
</feature>
<dbReference type="CDD" id="cd16012">
    <property type="entry name" value="ALP"/>
    <property type="match status" value="1"/>
</dbReference>
<gene>
    <name evidence="6" type="ORF">SAMN04488044_1697</name>
</gene>
<protein>
    <submittedName>
        <fullName evidence="6">Alkaline phosphatase</fullName>
    </submittedName>
</protein>
<comment type="cofactor">
    <cofactor evidence="3">
        <name>Zn(2+)</name>
        <dbReference type="ChEBI" id="CHEBI:29105"/>
    </cofactor>
    <text evidence="3">Binds 2 Zn(2+) ions.</text>
</comment>
<keyword evidence="7" id="KW-1185">Reference proteome</keyword>
<comment type="cofactor">
    <cofactor evidence="3">
        <name>Mg(2+)</name>
        <dbReference type="ChEBI" id="CHEBI:18420"/>
    </cofactor>
    <text evidence="3">Binds 1 Mg(2+) ion.</text>
</comment>
<dbReference type="AlphaFoldDB" id="A0A1M5P2X3"/>
<feature type="binding site" evidence="3">
    <location>
        <position position="61"/>
    </location>
    <ligand>
        <name>Mg(2+)</name>
        <dbReference type="ChEBI" id="CHEBI:18420"/>
    </ligand>
</feature>
<proteinExistence type="inferred from homology"/>
<accession>A0A1M5P2X3</accession>
<feature type="binding site" evidence="3">
    <location>
        <position position="174"/>
    </location>
    <ligand>
        <name>Mg(2+)</name>
        <dbReference type="ChEBI" id="CHEBI:18420"/>
    </ligand>
</feature>
<dbReference type="PANTHER" id="PTHR11596">
    <property type="entry name" value="ALKALINE PHOSPHATASE"/>
    <property type="match status" value="1"/>
</dbReference>
<evidence type="ECO:0000313" key="6">
    <source>
        <dbReference type="EMBL" id="SHG96065.1"/>
    </source>
</evidence>
<evidence type="ECO:0000256" key="4">
    <source>
        <dbReference type="RuleBase" id="RU003946"/>
    </source>
</evidence>
<dbReference type="Proteomes" id="UP000184211">
    <property type="component" value="Unassembled WGS sequence"/>
</dbReference>
<keyword evidence="1" id="KW-0597">Phosphoprotein</keyword>
<evidence type="ECO:0000256" key="3">
    <source>
        <dbReference type="PIRSR" id="PIRSR601952-2"/>
    </source>
</evidence>
<feature type="active site" description="Phosphoserine intermediate" evidence="2">
    <location>
        <position position="111"/>
    </location>
</feature>
<keyword evidence="3" id="KW-0862">Zinc</keyword>
<dbReference type="InterPro" id="IPR017850">
    <property type="entry name" value="Alkaline_phosphatase_core_sf"/>
</dbReference>
<feature type="binding site" evidence="3">
    <location>
        <position position="322"/>
    </location>
    <ligand>
        <name>Zn(2+)</name>
        <dbReference type="ChEBI" id="CHEBI:29105"/>
        <label>2</label>
    </ligand>
</feature>
<dbReference type="Pfam" id="PF00245">
    <property type="entry name" value="Alk_phosphatase"/>
    <property type="match status" value="1"/>
</dbReference>
<evidence type="ECO:0000256" key="2">
    <source>
        <dbReference type="PIRSR" id="PIRSR601952-1"/>
    </source>
</evidence>
<evidence type="ECO:0000313" key="7">
    <source>
        <dbReference type="Proteomes" id="UP000184211"/>
    </source>
</evidence>
<dbReference type="RefSeq" id="WP_072792425.1">
    <property type="nucleotide sequence ID" value="NZ_FQWM01000002.1"/>
</dbReference>
<keyword evidence="5" id="KW-0732">Signal</keyword>
<keyword evidence="3" id="KW-0479">Metal-binding</keyword>